<gene>
    <name evidence="2" type="ORF">ELS83_21685</name>
</gene>
<evidence type="ECO:0000259" key="1">
    <source>
        <dbReference type="PROSITE" id="PS50994"/>
    </source>
</evidence>
<organism evidence="2 3">
    <name type="scientific">Marinifilum caeruleilacunae</name>
    <dbReference type="NCBI Taxonomy" id="2499076"/>
    <lineage>
        <taxon>Bacteria</taxon>
        <taxon>Pseudomonadati</taxon>
        <taxon>Bacteroidota</taxon>
        <taxon>Bacteroidia</taxon>
        <taxon>Marinilabiliales</taxon>
        <taxon>Marinifilaceae</taxon>
    </lineage>
</organism>
<dbReference type="Proteomes" id="UP000732105">
    <property type="component" value="Unassembled WGS sequence"/>
</dbReference>
<comment type="caution">
    <text evidence="2">The sequence shown here is derived from an EMBL/GenBank/DDBJ whole genome shotgun (WGS) entry which is preliminary data.</text>
</comment>
<dbReference type="InterPro" id="IPR036397">
    <property type="entry name" value="RNaseH_sf"/>
</dbReference>
<dbReference type="InterPro" id="IPR012337">
    <property type="entry name" value="RNaseH-like_sf"/>
</dbReference>
<dbReference type="PANTHER" id="PTHR46889">
    <property type="entry name" value="TRANSPOSASE INSF FOR INSERTION SEQUENCE IS3B-RELATED"/>
    <property type="match status" value="1"/>
</dbReference>
<protein>
    <submittedName>
        <fullName evidence="2">Transposase</fullName>
    </submittedName>
</protein>
<dbReference type="RefSeq" id="WP_171597643.1">
    <property type="nucleotide sequence ID" value="NZ_RZNH01000142.1"/>
</dbReference>
<proteinExistence type="predicted"/>
<evidence type="ECO:0000313" key="2">
    <source>
        <dbReference type="EMBL" id="NOU62401.1"/>
    </source>
</evidence>
<feature type="domain" description="Integrase catalytic" evidence="1">
    <location>
        <begin position="1"/>
        <end position="140"/>
    </location>
</feature>
<feature type="non-terminal residue" evidence="2">
    <location>
        <position position="1"/>
    </location>
</feature>
<dbReference type="InterPro" id="IPR001584">
    <property type="entry name" value="Integrase_cat-core"/>
</dbReference>
<dbReference type="PANTHER" id="PTHR46889:SF4">
    <property type="entry name" value="TRANSPOSASE INSO FOR INSERTION SEQUENCE ELEMENT IS911B-RELATED"/>
    <property type="match status" value="1"/>
</dbReference>
<dbReference type="PROSITE" id="PS50994">
    <property type="entry name" value="INTEGRASE"/>
    <property type="match status" value="1"/>
</dbReference>
<sequence>LATVMDDYSRYIITWELCKSMESTDAMQVIDKALRTSEFPEDGRPRLLSDNGPCYVSHEFTKFINDSQMGHVKGAPYHPQTQGKIERYHRTIKNIVKLDNYYYSDELRARIKEFVDYYNHERYHESLNNLTPADVYYGRDWVRLQQRSIIKKETMKKRRRINQKVAS</sequence>
<dbReference type="InterPro" id="IPR050900">
    <property type="entry name" value="Transposase_IS3/IS150/IS904"/>
</dbReference>
<accession>A0ABX1X2P4</accession>
<dbReference type="Pfam" id="PF13683">
    <property type="entry name" value="rve_3"/>
    <property type="match status" value="1"/>
</dbReference>
<dbReference type="EMBL" id="RZNH01000142">
    <property type="protein sequence ID" value="NOU62401.1"/>
    <property type="molecule type" value="Genomic_DNA"/>
</dbReference>
<name>A0ABX1X2P4_9BACT</name>
<dbReference type="SUPFAM" id="SSF53098">
    <property type="entry name" value="Ribonuclease H-like"/>
    <property type="match status" value="1"/>
</dbReference>
<dbReference type="Gene3D" id="3.30.420.10">
    <property type="entry name" value="Ribonuclease H-like superfamily/Ribonuclease H"/>
    <property type="match status" value="1"/>
</dbReference>
<keyword evidence="3" id="KW-1185">Reference proteome</keyword>
<evidence type="ECO:0000313" key="3">
    <source>
        <dbReference type="Proteomes" id="UP000732105"/>
    </source>
</evidence>
<reference evidence="2 3" key="1">
    <citation type="submission" date="2018-12" db="EMBL/GenBank/DDBJ databases">
        <title>Marinifilum JC070 sp. nov., a marine bacterium isolated from Yongle Blue Hole in the South China Sea.</title>
        <authorList>
            <person name="Fu T."/>
        </authorList>
    </citation>
    <scope>NUCLEOTIDE SEQUENCE [LARGE SCALE GENOMIC DNA]</scope>
    <source>
        <strain evidence="2 3">JC070</strain>
    </source>
</reference>